<feature type="domain" description="EF-hand" evidence="4">
    <location>
        <begin position="652"/>
        <end position="687"/>
    </location>
</feature>
<dbReference type="Gene3D" id="1.10.238.10">
    <property type="entry name" value="EF-hand"/>
    <property type="match status" value="2"/>
</dbReference>
<dbReference type="Gene3D" id="2.20.70.10">
    <property type="match status" value="1"/>
</dbReference>
<feature type="coiled-coil region" evidence="2">
    <location>
        <begin position="328"/>
        <end position="355"/>
    </location>
</feature>
<keyword evidence="1" id="KW-0106">Calcium</keyword>
<dbReference type="OrthoDB" id="6081786at2759"/>
<evidence type="ECO:0000256" key="2">
    <source>
        <dbReference type="SAM" id="Coils"/>
    </source>
</evidence>
<dbReference type="Pfam" id="PF13499">
    <property type="entry name" value="EF-hand_7"/>
    <property type="match status" value="1"/>
</dbReference>
<dbReference type="GO" id="GO:0005509">
    <property type="term" value="F:calcium ion binding"/>
    <property type="evidence" value="ECO:0007669"/>
    <property type="project" value="InterPro"/>
</dbReference>
<feature type="domain" description="EF-hand" evidence="4">
    <location>
        <begin position="603"/>
        <end position="638"/>
    </location>
</feature>
<feature type="region of interest" description="Disordered" evidence="3">
    <location>
        <begin position="137"/>
        <end position="279"/>
    </location>
</feature>
<sequence>MPADADPDKAVQGWRLVEDDAEYGTYWLHEDTGSTSFEAPNTITCGHVVRLVDPETGAFYYYDNVLKTSSWDPPEGFVTPLANTKHDRWTTLSLPNTEDSPIKALSNAEEKTSSPKPELAAFQEENIDQAPLLESIPSQKDLRQNALSQSDLGEDPPSPSSGRKITYRSDDDEAPCIEEKTHSTDRDPEGKEALCDNDHHESHSPKLTDERFDADADADAAHDNDTWQETKNDAEAKEEREEPSDESDEEDVDNEEDGNGLGDLPALTSSSDDRPLDRRSIVTLERMQTQMELRANEIKLAEIEYQRRLAEMDKSPKIVKVKLTQAQLARRQRLLAEERERLAEAKEASSMEERHEYLLAFYEDKSQHPSSAAKFGRFLGPSKRHYSVQVAQKTKQPQRRRERTSILRRRNVPSHAERPNTAPNLTKAKKVLKVKGIHTRSQSPETSAALLALRADLNQAMVQETGESFEDLREAMLDRLDPSRYKGDLHSKLTSPPKKYSRSPERQHESRDRRSVSPSQISQRATSAKESTLLLSNEVPNNDDATVDDDKDERQDLAAKLTESKEEEEEEGEDRNASQNAERQSENGARRQVTGRARRRAIVPELVLRQMFATIDISGDGFVDLREMKAALRGKSLIREFAKYSPGLNMLLREELCQVIFESIDVDDSGDVSLEEFVRVFGLFLNETEEERHRRIDFRRLFDAMDRNGDGSIDMFELRHALRNDKRIIDMLKCSPVLRVLLRASAYHRISSIYLQFDVDNSGTLEWPEFLKVCQLTFHNDAGE</sequence>
<dbReference type="CDD" id="cd00051">
    <property type="entry name" value="EFh"/>
    <property type="match status" value="2"/>
</dbReference>
<comment type="caution">
    <text evidence="5">The sequence shown here is derived from an EMBL/GenBank/DDBJ whole genome shotgun (WGS) entry which is preliminary data.</text>
</comment>
<evidence type="ECO:0000256" key="1">
    <source>
        <dbReference type="ARBA" id="ARBA00022837"/>
    </source>
</evidence>
<feature type="region of interest" description="Disordered" evidence="3">
    <location>
        <begin position="91"/>
        <end position="117"/>
    </location>
</feature>
<feature type="compositionally biased region" description="Basic residues" evidence="3">
    <location>
        <begin position="396"/>
        <end position="412"/>
    </location>
</feature>
<feature type="compositionally biased region" description="Polar residues" evidence="3">
    <location>
        <begin position="516"/>
        <end position="540"/>
    </location>
</feature>
<dbReference type="SUPFAM" id="SSF47473">
    <property type="entry name" value="EF-hand"/>
    <property type="match status" value="1"/>
</dbReference>
<feature type="domain" description="EF-hand" evidence="4">
    <location>
        <begin position="693"/>
        <end position="728"/>
    </location>
</feature>
<accession>A0A2R5GJA7</accession>
<feature type="compositionally biased region" description="Basic and acidic residues" evidence="3">
    <location>
        <begin position="502"/>
        <end position="515"/>
    </location>
</feature>
<proteinExistence type="predicted"/>
<keyword evidence="6" id="KW-1185">Reference proteome</keyword>
<dbReference type="Pfam" id="PF13405">
    <property type="entry name" value="EF-hand_6"/>
    <property type="match status" value="1"/>
</dbReference>
<dbReference type="InParanoid" id="A0A2R5GJA7"/>
<dbReference type="InterPro" id="IPR018247">
    <property type="entry name" value="EF_Hand_1_Ca_BS"/>
</dbReference>
<feature type="compositionally biased region" description="Basic and acidic residues" evidence="3">
    <location>
        <begin position="177"/>
        <end position="240"/>
    </location>
</feature>
<evidence type="ECO:0000313" key="5">
    <source>
        <dbReference type="EMBL" id="GBG30967.1"/>
    </source>
</evidence>
<keyword evidence="2" id="KW-0175">Coiled coil</keyword>
<organism evidence="5 6">
    <name type="scientific">Hondaea fermentalgiana</name>
    <dbReference type="NCBI Taxonomy" id="2315210"/>
    <lineage>
        <taxon>Eukaryota</taxon>
        <taxon>Sar</taxon>
        <taxon>Stramenopiles</taxon>
        <taxon>Bigyra</taxon>
        <taxon>Labyrinthulomycetes</taxon>
        <taxon>Thraustochytrida</taxon>
        <taxon>Thraustochytriidae</taxon>
        <taxon>Hondaea</taxon>
    </lineage>
</organism>
<feature type="region of interest" description="Disordered" evidence="3">
    <location>
        <begin position="483"/>
        <end position="596"/>
    </location>
</feature>
<name>A0A2R5GJA7_9STRA</name>
<evidence type="ECO:0000259" key="4">
    <source>
        <dbReference type="PROSITE" id="PS50222"/>
    </source>
</evidence>
<gene>
    <name evidence="5" type="ORF">FCC1311_071882</name>
</gene>
<dbReference type="PROSITE" id="PS00018">
    <property type="entry name" value="EF_HAND_1"/>
    <property type="match status" value="4"/>
</dbReference>
<dbReference type="InterPro" id="IPR011992">
    <property type="entry name" value="EF-hand-dom_pair"/>
</dbReference>
<protein>
    <submittedName>
        <fullName evidence="5">Calmodulin</fullName>
    </submittedName>
</protein>
<dbReference type="PROSITE" id="PS50222">
    <property type="entry name" value="EF_HAND_2"/>
    <property type="match status" value="4"/>
</dbReference>
<dbReference type="AlphaFoldDB" id="A0A2R5GJA7"/>
<evidence type="ECO:0000256" key="3">
    <source>
        <dbReference type="SAM" id="MobiDB-lite"/>
    </source>
</evidence>
<dbReference type="InterPro" id="IPR002048">
    <property type="entry name" value="EF_hand_dom"/>
</dbReference>
<reference evidence="5 6" key="1">
    <citation type="submission" date="2017-12" db="EMBL/GenBank/DDBJ databases">
        <title>Sequencing, de novo assembly and annotation of complete genome of a new Thraustochytrid species, strain FCC1311.</title>
        <authorList>
            <person name="Sedici K."/>
            <person name="Godart F."/>
            <person name="Aiese Cigliano R."/>
            <person name="Sanseverino W."/>
            <person name="Barakat M."/>
            <person name="Ortet P."/>
            <person name="Marechal E."/>
            <person name="Cagnac O."/>
            <person name="Amato A."/>
        </authorList>
    </citation>
    <scope>NUCLEOTIDE SEQUENCE [LARGE SCALE GENOMIC DNA]</scope>
</reference>
<dbReference type="Proteomes" id="UP000241890">
    <property type="component" value="Unassembled WGS sequence"/>
</dbReference>
<feature type="domain" description="EF-hand" evidence="4">
    <location>
        <begin position="745"/>
        <end position="780"/>
    </location>
</feature>
<evidence type="ECO:0000313" key="6">
    <source>
        <dbReference type="Proteomes" id="UP000241890"/>
    </source>
</evidence>
<feature type="compositionally biased region" description="Acidic residues" evidence="3">
    <location>
        <begin position="241"/>
        <end position="258"/>
    </location>
</feature>
<dbReference type="EMBL" id="BEYU01000086">
    <property type="protein sequence ID" value="GBG30967.1"/>
    <property type="molecule type" value="Genomic_DNA"/>
</dbReference>
<dbReference type="SMART" id="SM00054">
    <property type="entry name" value="EFh"/>
    <property type="match status" value="4"/>
</dbReference>
<feature type="region of interest" description="Disordered" evidence="3">
    <location>
        <begin position="386"/>
        <end position="426"/>
    </location>
</feature>